<evidence type="ECO:0000313" key="2">
    <source>
        <dbReference type="Proteomes" id="UP001221898"/>
    </source>
</evidence>
<sequence>MSHVGLARLWCGQELPDLPVEVRNRKPVFDMRDTRLTATQCQGRCSRPKPTELAEPSPWATRAAHRRRTLAVKTSEITFNRADSEADVQPAHAIKGAAAAPAPAIRSLKVNAGPGRAHSRAVLLGSRGRLWSLYTACCAFIPNIDSPLRLAVQLRPPPSQRK</sequence>
<keyword evidence="2" id="KW-1185">Reference proteome</keyword>
<protein>
    <submittedName>
        <fullName evidence="1">Uncharacterized protein</fullName>
    </submittedName>
</protein>
<comment type="caution">
    <text evidence="1">The sequence shown here is derived from an EMBL/GenBank/DDBJ whole genome shotgun (WGS) entry which is preliminary data.</text>
</comment>
<evidence type="ECO:0000313" key="1">
    <source>
        <dbReference type="EMBL" id="KAJ8384570.1"/>
    </source>
</evidence>
<gene>
    <name evidence="1" type="ORF">AAFF_G00201030</name>
</gene>
<proteinExistence type="predicted"/>
<dbReference type="EMBL" id="JAINUG010000269">
    <property type="protein sequence ID" value="KAJ8384570.1"/>
    <property type="molecule type" value="Genomic_DNA"/>
</dbReference>
<dbReference type="Proteomes" id="UP001221898">
    <property type="component" value="Unassembled WGS sequence"/>
</dbReference>
<reference evidence="1" key="1">
    <citation type="journal article" date="2023" name="Science">
        <title>Genome structures resolve the early diversification of teleost fishes.</title>
        <authorList>
            <person name="Parey E."/>
            <person name="Louis A."/>
            <person name="Montfort J."/>
            <person name="Bouchez O."/>
            <person name="Roques C."/>
            <person name="Iampietro C."/>
            <person name="Lluch J."/>
            <person name="Castinel A."/>
            <person name="Donnadieu C."/>
            <person name="Desvignes T."/>
            <person name="Floi Bucao C."/>
            <person name="Jouanno E."/>
            <person name="Wen M."/>
            <person name="Mejri S."/>
            <person name="Dirks R."/>
            <person name="Jansen H."/>
            <person name="Henkel C."/>
            <person name="Chen W.J."/>
            <person name="Zahm M."/>
            <person name="Cabau C."/>
            <person name="Klopp C."/>
            <person name="Thompson A.W."/>
            <person name="Robinson-Rechavi M."/>
            <person name="Braasch I."/>
            <person name="Lecointre G."/>
            <person name="Bobe J."/>
            <person name="Postlethwait J.H."/>
            <person name="Berthelot C."/>
            <person name="Roest Crollius H."/>
            <person name="Guiguen Y."/>
        </authorList>
    </citation>
    <scope>NUCLEOTIDE SEQUENCE</scope>
    <source>
        <strain evidence="1">NC1722</strain>
    </source>
</reference>
<accession>A0AAD7W5V4</accession>
<dbReference type="AlphaFoldDB" id="A0AAD7W5V4"/>
<name>A0AAD7W5V4_9TELE</name>
<organism evidence="1 2">
    <name type="scientific">Aldrovandia affinis</name>
    <dbReference type="NCBI Taxonomy" id="143900"/>
    <lineage>
        <taxon>Eukaryota</taxon>
        <taxon>Metazoa</taxon>
        <taxon>Chordata</taxon>
        <taxon>Craniata</taxon>
        <taxon>Vertebrata</taxon>
        <taxon>Euteleostomi</taxon>
        <taxon>Actinopterygii</taxon>
        <taxon>Neopterygii</taxon>
        <taxon>Teleostei</taxon>
        <taxon>Notacanthiformes</taxon>
        <taxon>Halosauridae</taxon>
        <taxon>Aldrovandia</taxon>
    </lineage>
</organism>